<keyword evidence="2" id="KW-0762">Sugar transport</keyword>
<reference evidence="2" key="1">
    <citation type="submission" date="2020-08" db="EMBL/GenBank/DDBJ databases">
        <title>Genome public.</title>
        <authorList>
            <person name="Liu C."/>
            <person name="Sun Q."/>
        </authorList>
    </citation>
    <scope>NUCLEOTIDE SEQUENCE</scope>
    <source>
        <strain evidence="2">NSJ-52</strain>
    </source>
</reference>
<comment type="caution">
    <text evidence="2">The sequence shown here is derived from an EMBL/GenBank/DDBJ whole genome shotgun (WGS) entry which is preliminary data.</text>
</comment>
<dbReference type="PANTHER" id="PTHR47738:SF3">
    <property type="entry name" value="PHOSPHOTRANSFERASE SYSTEM MANNITOL_FRUCTOSE-SPECIFIC IIA DOMAIN CONTAINING PROTEIN"/>
    <property type="match status" value="1"/>
</dbReference>
<dbReference type="AlphaFoldDB" id="A0A8J6MBF1"/>
<accession>A0A8J6MBF1</accession>
<dbReference type="InterPro" id="IPR051541">
    <property type="entry name" value="PTS_SugarTrans_NitroReg"/>
</dbReference>
<proteinExistence type="predicted"/>
<dbReference type="PROSITE" id="PS51094">
    <property type="entry name" value="PTS_EIIA_TYPE_2"/>
    <property type="match status" value="1"/>
</dbReference>
<evidence type="ECO:0000313" key="3">
    <source>
        <dbReference type="Proteomes" id="UP000607645"/>
    </source>
</evidence>
<dbReference type="Proteomes" id="UP000607645">
    <property type="component" value="Unassembled WGS sequence"/>
</dbReference>
<evidence type="ECO:0000259" key="1">
    <source>
        <dbReference type="PROSITE" id="PS51094"/>
    </source>
</evidence>
<dbReference type="SUPFAM" id="SSF55804">
    <property type="entry name" value="Phoshotransferase/anion transport protein"/>
    <property type="match status" value="1"/>
</dbReference>
<dbReference type="RefSeq" id="WP_155145346.1">
    <property type="nucleotide sequence ID" value="NZ_JACOPQ010000001.1"/>
</dbReference>
<dbReference type="CDD" id="cd00211">
    <property type="entry name" value="PTS_IIA_fru"/>
    <property type="match status" value="1"/>
</dbReference>
<protein>
    <submittedName>
        <fullName evidence="2">PTS sugar transporter subunit IIA</fullName>
    </submittedName>
</protein>
<keyword evidence="3" id="KW-1185">Reference proteome</keyword>
<gene>
    <name evidence="2" type="ORF">H8S62_00500</name>
</gene>
<sequence length="159" mass="17664">MSELKMKTNEELILLRQTFRDSAQAIGTLANLAKGQGLVEDLYIERIQQRELEYPTGLEMPVPLAIPHIADGCNQPFVSIATLEKPVAFKSMDRSGDDVMVKIIFLFGILDPKSQLAVLRRFAAAFADKEAVERLLAAERPADLLRELNQILEGLLSIG</sequence>
<dbReference type="Pfam" id="PF00359">
    <property type="entry name" value="PTS_EIIA_2"/>
    <property type="match status" value="1"/>
</dbReference>
<dbReference type="EMBL" id="JACOPQ010000001">
    <property type="protein sequence ID" value="MBC5735485.1"/>
    <property type="molecule type" value="Genomic_DNA"/>
</dbReference>
<keyword evidence="2" id="KW-0813">Transport</keyword>
<name>A0A8J6MBF1_9FIRM</name>
<feature type="domain" description="PTS EIIA type-2" evidence="1">
    <location>
        <begin position="6"/>
        <end position="151"/>
    </location>
</feature>
<organism evidence="2 3">
    <name type="scientific">Lawsonibacter faecis</name>
    <dbReference type="NCBI Taxonomy" id="2763052"/>
    <lineage>
        <taxon>Bacteria</taxon>
        <taxon>Bacillati</taxon>
        <taxon>Bacillota</taxon>
        <taxon>Clostridia</taxon>
        <taxon>Eubacteriales</taxon>
        <taxon>Oscillospiraceae</taxon>
        <taxon>Lawsonibacter</taxon>
    </lineage>
</organism>
<dbReference type="InterPro" id="IPR016152">
    <property type="entry name" value="PTrfase/Anion_transptr"/>
</dbReference>
<dbReference type="Gene3D" id="3.40.930.10">
    <property type="entry name" value="Mannitol-specific EII, Chain A"/>
    <property type="match status" value="1"/>
</dbReference>
<evidence type="ECO:0000313" key="2">
    <source>
        <dbReference type="EMBL" id="MBC5735485.1"/>
    </source>
</evidence>
<dbReference type="PANTHER" id="PTHR47738">
    <property type="entry name" value="PTS SYSTEM FRUCTOSE-LIKE EIIA COMPONENT-RELATED"/>
    <property type="match status" value="1"/>
</dbReference>
<dbReference type="InterPro" id="IPR002178">
    <property type="entry name" value="PTS_EIIA_type-2_dom"/>
</dbReference>